<comment type="caution">
    <text evidence="1">The sequence shown here is derived from an EMBL/GenBank/DDBJ whole genome shotgun (WGS) entry which is preliminary data.</text>
</comment>
<dbReference type="EMBL" id="CM042058">
    <property type="protein sequence ID" value="KAI3685424.1"/>
    <property type="molecule type" value="Genomic_DNA"/>
</dbReference>
<proteinExistence type="predicted"/>
<protein>
    <submittedName>
        <fullName evidence="1">Uncharacterized protein</fullName>
    </submittedName>
</protein>
<sequence length="263" mass="29394">MESNTLSIQDIVMELNDKFALLMHTKVEVKTVIERAKDIFPYETLFDRYQDELATLFNEEGLRGSSEIKKTIVHTREECLGKTNQPKDGSQPPSVQEGGRMCTPTKLNFDNANSLEEQSPLSPYWYSQTTFGLIDAQIMEQSGGSKEEGGQPCNNVKEADFPIVPYVEEDVEPIRTIPVSPSIPVPSFNLGISQPCDSPNASGKGKEPIIYADEHCKPVRRELKIGEQMKSPYVKRQVVIAKNLTAEEKKVHEWSLTAFGGAE</sequence>
<accession>A0ACB8YI37</accession>
<reference evidence="2" key="1">
    <citation type="journal article" date="2022" name="Mol. Ecol. Resour.">
        <title>The genomes of chicory, endive, great burdock and yacon provide insights into Asteraceae palaeo-polyploidization history and plant inulin production.</title>
        <authorList>
            <person name="Fan W."/>
            <person name="Wang S."/>
            <person name="Wang H."/>
            <person name="Wang A."/>
            <person name="Jiang F."/>
            <person name="Liu H."/>
            <person name="Zhao H."/>
            <person name="Xu D."/>
            <person name="Zhang Y."/>
        </authorList>
    </citation>
    <scope>NUCLEOTIDE SEQUENCE [LARGE SCALE GENOMIC DNA]</scope>
    <source>
        <strain evidence="2">cv. Niubang</strain>
    </source>
</reference>
<organism evidence="1 2">
    <name type="scientific">Arctium lappa</name>
    <name type="common">Greater burdock</name>
    <name type="synonym">Lappa major</name>
    <dbReference type="NCBI Taxonomy" id="4217"/>
    <lineage>
        <taxon>Eukaryota</taxon>
        <taxon>Viridiplantae</taxon>
        <taxon>Streptophyta</taxon>
        <taxon>Embryophyta</taxon>
        <taxon>Tracheophyta</taxon>
        <taxon>Spermatophyta</taxon>
        <taxon>Magnoliopsida</taxon>
        <taxon>eudicotyledons</taxon>
        <taxon>Gunneridae</taxon>
        <taxon>Pentapetalae</taxon>
        <taxon>asterids</taxon>
        <taxon>campanulids</taxon>
        <taxon>Asterales</taxon>
        <taxon>Asteraceae</taxon>
        <taxon>Carduoideae</taxon>
        <taxon>Cardueae</taxon>
        <taxon>Arctiinae</taxon>
        <taxon>Arctium</taxon>
    </lineage>
</organism>
<reference evidence="1 2" key="2">
    <citation type="journal article" date="2022" name="Mol. Ecol. Resour.">
        <title>The genomes of chicory, endive, great burdock and yacon provide insights into Asteraceae paleo-polyploidization history and plant inulin production.</title>
        <authorList>
            <person name="Fan W."/>
            <person name="Wang S."/>
            <person name="Wang H."/>
            <person name="Wang A."/>
            <person name="Jiang F."/>
            <person name="Liu H."/>
            <person name="Zhao H."/>
            <person name="Xu D."/>
            <person name="Zhang Y."/>
        </authorList>
    </citation>
    <scope>NUCLEOTIDE SEQUENCE [LARGE SCALE GENOMIC DNA]</scope>
    <source>
        <strain evidence="2">cv. Niubang</strain>
    </source>
</reference>
<dbReference type="Proteomes" id="UP001055879">
    <property type="component" value="Linkage Group LG12"/>
</dbReference>
<evidence type="ECO:0000313" key="2">
    <source>
        <dbReference type="Proteomes" id="UP001055879"/>
    </source>
</evidence>
<evidence type="ECO:0000313" key="1">
    <source>
        <dbReference type="EMBL" id="KAI3685424.1"/>
    </source>
</evidence>
<name>A0ACB8YI37_ARCLA</name>
<gene>
    <name evidence="1" type="ORF">L6452_34666</name>
</gene>
<keyword evidence="2" id="KW-1185">Reference proteome</keyword>